<comment type="similarity">
    <text evidence="12">Belongs to the glycosyltransferase 51 family.</text>
</comment>
<dbReference type="GO" id="GO:0008360">
    <property type="term" value="P:regulation of cell shape"/>
    <property type="evidence" value="ECO:0007669"/>
    <property type="project" value="UniProtKB-KW"/>
</dbReference>
<dbReference type="GO" id="GO:0009274">
    <property type="term" value="C:peptidoglycan-based cell wall"/>
    <property type="evidence" value="ECO:0007669"/>
    <property type="project" value="InterPro"/>
</dbReference>
<dbReference type="GO" id="GO:0009252">
    <property type="term" value="P:peptidoglycan biosynthetic process"/>
    <property type="evidence" value="ECO:0007669"/>
    <property type="project" value="UniProtKB-UniRule"/>
</dbReference>
<evidence type="ECO:0000256" key="2">
    <source>
        <dbReference type="ARBA" id="ARBA00022475"/>
    </source>
</evidence>
<dbReference type="HAMAP" id="MF_00766">
    <property type="entry name" value="PGT_MtgA"/>
    <property type="match status" value="1"/>
</dbReference>
<protein>
    <recommendedName>
        <fullName evidence="12">Biosynthetic peptidoglycan transglycosylase</fullName>
        <ecNumber evidence="12">2.4.99.28</ecNumber>
    </recommendedName>
    <alternativeName>
        <fullName evidence="12">Glycan polymerase</fullName>
    </alternativeName>
    <alternativeName>
        <fullName evidence="12">Peptidoglycan glycosyltransferase MtgA</fullName>
        <shortName evidence="12">PGT</shortName>
    </alternativeName>
</protein>
<dbReference type="Proteomes" id="UP000229970">
    <property type="component" value="Unassembled WGS sequence"/>
</dbReference>
<dbReference type="AlphaFoldDB" id="A0A066TNK5"/>
<sequence length="231" mass="26392">MSIVRNLLIILVTIFLLFNAYVYGSLLTYRAVAPHRTMFMLLRMHELAATHPDTQLNYQWVAYNRISPNLKKALIASEDARFAEHDGFDWNGIRTAIKKNEHQGRIKAGGSTISQQLAKNLFLSESRHYWRKAEEAVITSLLEATTNKDRIFTLYLNVIEWGYGVFGAEAASETIYGRTAMQLSAQQAAKLAARVPRPLYYVDHPHDQEIRRKANVILRRMGSAQLPDNDQ</sequence>
<dbReference type="GO" id="GO:0005886">
    <property type="term" value="C:plasma membrane"/>
    <property type="evidence" value="ECO:0007669"/>
    <property type="project" value="UniProtKB-SubCell"/>
</dbReference>
<dbReference type="EMBL" id="MEIP01000026">
    <property type="protein sequence ID" value="PIT44348.1"/>
    <property type="molecule type" value="Genomic_DNA"/>
</dbReference>
<dbReference type="EC" id="2.4.99.28" evidence="12"/>
<dbReference type="InterPro" id="IPR023346">
    <property type="entry name" value="Lysozyme-like_dom_sf"/>
</dbReference>
<evidence type="ECO:0000256" key="7">
    <source>
        <dbReference type="ARBA" id="ARBA00022960"/>
    </source>
</evidence>
<keyword evidence="9 12" id="KW-1133">Transmembrane helix</keyword>
<dbReference type="InterPro" id="IPR011812">
    <property type="entry name" value="Pep_trsgly"/>
</dbReference>
<evidence type="ECO:0000256" key="5">
    <source>
        <dbReference type="ARBA" id="ARBA00022679"/>
    </source>
</evidence>
<gene>
    <name evidence="12" type="primary">mtgA</name>
    <name evidence="14" type="ORF">BHC46_10495</name>
</gene>
<comment type="function">
    <text evidence="12">Peptidoglycan polymerase that catalyzes glycan chain elongation from lipid-linked precursors.</text>
</comment>
<keyword evidence="4 12" id="KW-0328">Glycosyltransferase</keyword>
<dbReference type="PANTHER" id="PTHR30400">
    <property type="entry name" value="MONOFUNCTIONAL BIOSYNTHETIC PEPTIDOGLYCAN TRANSGLYCOSYLASE"/>
    <property type="match status" value="1"/>
</dbReference>
<evidence type="ECO:0000256" key="9">
    <source>
        <dbReference type="ARBA" id="ARBA00022989"/>
    </source>
</evidence>
<dbReference type="SUPFAM" id="SSF53955">
    <property type="entry name" value="Lysozyme-like"/>
    <property type="match status" value="1"/>
</dbReference>
<keyword evidence="5 12" id="KW-0808">Transferase</keyword>
<keyword evidence="11 12" id="KW-0961">Cell wall biogenesis/degradation</keyword>
<comment type="pathway">
    <text evidence="12">Cell wall biogenesis; peptidoglycan biosynthesis.</text>
</comment>
<dbReference type="InterPro" id="IPR001264">
    <property type="entry name" value="Glyco_trans_51"/>
</dbReference>
<dbReference type="InterPro" id="IPR036950">
    <property type="entry name" value="PBP_transglycosylase"/>
</dbReference>
<evidence type="ECO:0000313" key="15">
    <source>
        <dbReference type="Proteomes" id="UP000229970"/>
    </source>
</evidence>
<comment type="catalytic activity">
    <reaction evidence="12">
        <text>[GlcNAc-(1-&gt;4)-Mur2Ac(oyl-L-Ala-gamma-D-Glu-L-Lys-D-Ala-D-Ala)](n)-di-trans,octa-cis-undecaprenyl diphosphate + beta-D-GlcNAc-(1-&gt;4)-Mur2Ac(oyl-L-Ala-gamma-D-Glu-L-Lys-D-Ala-D-Ala)-di-trans,octa-cis-undecaprenyl diphosphate = [GlcNAc-(1-&gt;4)-Mur2Ac(oyl-L-Ala-gamma-D-Glu-L-Lys-D-Ala-D-Ala)](n+1)-di-trans,octa-cis-undecaprenyl diphosphate + di-trans,octa-cis-undecaprenyl diphosphate + H(+)</text>
        <dbReference type="Rhea" id="RHEA:23708"/>
        <dbReference type="Rhea" id="RHEA-COMP:9602"/>
        <dbReference type="Rhea" id="RHEA-COMP:9603"/>
        <dbReference type="ChEBI" id="CHEBI:15378"/>
        <dbReference type="ChEBI" id="CHEBI:58405"/>
        <dbReference type="ChEBI" id="CHEBI:60033"/>
        <dbReference type="ChEBI" id="CHEBI:78435"/>
        <dbReference type="EC" id="2.4.99.28"/>
    </reaction>
</comment>
<evidence type="ECO:0000256" key="8">
    <source>
        <dbReference type="ARBA" id="ARBA00022984"/>
    </source>
</evidence>
<keyword evidence="2 12" id="KW-1003">Cell membrane</keyword>
<keyword evidence="6 12" id="KW-0812">Transmembrane</keyword>
<evidence type="ECO:0000259" key="13">
    <source>
        <dbReference type="Pfam" id="PF00912"/>
    </source>
</evidence>
<keyword evidence="3 12" id="KW-0997">Cell inner membrane</keyword>
<feature type="domain" description="Glycosyl transferase family 51" evidence="13">
    <location>
        <begin position="54"/>
        <end position="221"/>
    </location>
</feature>
<dbReference type="PANTHER" id="PTHR30400:SF0">
    <property type="entry name" value="BIOSYNTHETIC PEPTIDOGLYCAN TRANSGLYCOSYLASE"/>
    <property type="match status" value="1"/>
</dbReference>
<dbReference type="GO" id="GO:0016763">
    <property type="term" value="F:pentosyltransferase activity"/>
    <property type="evidence" value="ECO:0007669"/>
    <property type="project" value="InterPro"/>
</dbReference>
<evidence type="ECO:0000256" key="10">
    <source>
        <dbReference type="ARBA" id="ARBA00023136"/>
    </source>
</evidence>
<dbReference type="Pfam" id="PF00912">
    <property type="entry name" value="Transgly"/>
    <property type="match status" value="1"/>
</dbReference>
<dbReference type="Gene3D" id="1.10.3810.10">
    <property type="entry name" value="Biosynthetic peptidoglycan transglycosylase-like"/>
    <property type="match status" value="1"/>
</dbReference>
<dbReference type="eggNOG" id="COG0744">
    <property type="taxonomic scope" value="Bacteria"/>
</dbReference>
<evidence type="ECO:0000256" key="4">
    <source>
        <dbReference type="ARBA" id="ARBA00022676"/>
    </source>
</evidence>
<organism evidence="14 15">
    <name type="scientific">Snodgrassella alvi</name>
    <dbReference type="NCBI Taxonomy" id="1196083"/>
    <lineage>
        <taxon>Bacteria</taxon>
        <taxon>Pseudomonadati</taxon>
        <taxon>Pseudomonadota</taxon>
        <taxon>Betaproteobacteria</taxon>
        <taxon>Neisseriales</taxon>
        <taxon>Neisseriaceae</taxon>
        <taxon>Snodgrassella</taxon>
    </lineage>
</organism>
<dbReference type="UniPathway" id="UPA00219"/>
<name>A0A066TNK5_9NEIS</name>
<dbReference type="GO" id="GO:0008955">
    <property type="term" value="F:peptidoglycan glycosyltransferase activity"/>
    <property type="evidence" value="ECO:0007669"/>
    <property type="project" value="UniProtKB-UniRule"/>
</dbReference>
<keyword evidence="8 12" id="KW-0573">Peptidoglycan synthesis</keyword>
<evidence type="ECO:0000256" key="11">
    <source>
        <dbReference type="ARBA" id="ARBA00023316"/>
    </source>
</evidence>
<evidence type="ECO:0000256" key="1">
    <source>
        <dbReference type="ARBA" id="ARBA00004377"/>
    </source>
</evidence>
<accession>A0A066TNK5</accession>
<dbReference type="RefSeq" id="WP_037405176.1">
    <property type="nucleotide sequence ID" value="NZ_MEIP01000026.1"/>
</dbReference>
<comment type="caution">
    <text evidence="14">The sequence shown here is derived from an EMBL/GenBank/DDBJ whole genome shotgun (WGS) entry which is preliminary data.</text>
</comment>
<keyword evidence="7 12" id="KW-0133">Cell shape</keyword>
<evidence type="ECO:0000256" key="12">
    <source>
        <dbReference type="HAMAP-Rule" id="MF_00766"/>
    </source>
</evidence>
<proteinExistence type="inferred from homology"/>
<comment type="subcellular location">
    <subcellularLocation>
        <location evidence="1 12">Cell inner membrane</location>
        <topology evidence="1 12">Single-pass membrane protein</topology>
    </subcellularLocation>
</comment>
<evidence type="ECO:0000313" key="14">
    <source>
        <dbReference type="EMBL" id="PIT44348.1"/>
    </source>
</evidence>
<evidence type="ECO:0000256" key="6">
    <source>
        <dbReference type="ARBA" id="ARBA00022692"/>
    </source>
</evidence>
<dbReference type="NCBIfam" id="TIGR02070">
    <property type="entry name" value="mono_pep_trsgly"/>
    <property type="match status" value="1"/>
</dbReference>
<reference evidence="14 15" key="1">
    <citation type="journal article" date="2017" name="MBio">
        <title>Type VI secretion-mediated competition in the bee gut microbiome.</title>
        <authorList>
            <person name="Steele M.I."/>
            <person name="Kwong W.K."/>
            <person name="Powell J.E."/>
            <person name="Whiteley M."/>
            <person name="Moran N.A."/>
        </authorList>
    </citation>
    <scope>NUCLEOTIDE SEQUENCE [LARGE SCALE GENOMIC DNA]</scope>
    <source>
        <strain evidence="14 15">Ruf1-X</strain>
    </source>
</reference>
<evidence type="ECO:0000256" key="3">
    <source>
        <dbReference type="ARBA" id="ARBA00022519"/>
    </source>
</evidence>
<dbReference type="GO" id="GO:0071555">
    <property type="term" value="P:cell wall organization"/>
    <property type="evidence" value="ECO:0007669"/>
    <property type="project" value="UniProtKB-KW"/>
</dbReference>
<keyword evidence="10 12" id="KW-0472">Membrane</keyword>